<dbReference type="Proteomes" id="UP000772434">
    <property type="component" value="Unassembled WGS sequence"/>
</dbReference>
<feature type="compositionally biased region" description="Polar residues" evidence="1">
    <location>
        <begin position="183"/>
        <end position="192"/>
    </location>
</feature>
<organism evidence="2 3">
    <name type="scientific">Rhodocollybia butyracea</name>
    <dbReference type="NCBI Taxonomy" id="206335"/>
    <lineage>
        <taxon>Eukaryota</taxon>
        <taxon>Fungi</taxon>
        <taxon>Dikarya</taxon>
        <taxon>Basidiomycota</taxon>
        <taxon>Agaricomycotina</taxon>
        <taxon>Agaricomycetes</taxon>
        <taxon>Agaricomycetidae</taxon>
        <taxon>Agaricales</taxon>
        <taxon>Marasmiineae</taxon>
        <taxon>Omphalotaceae</taxon>
        <taxon>Rhodocollybia</taxon>
    </lineage>
</organism>
<feature type="compositionally biased region" description="Low complexity" evidence="1">
    <location>
        <begin position="809"/>
        <end position="829"/>
    </location>
</feature>
<feature type="compositionally biased region" description="Polar residues" evidence="1">
    <location>
        <begin position="515"/>
        <end position="545"/>
    </location>
</feature>
<feature type="compositionally biased region" description="Gly residues" evidence="1">
    <location>
        <begin position="1104"/>
        <end position="1114"/>
    </location>
</feature>
<feature type="compositionally biased region" description="Acidic residues" evidence="1">
    <location>
        <begin position="220"/>
        <end position="230"/>
    </location>
</feature>
<reference evidence="2" key="1">
    <citation type="submission" date="2020-11" db="EMBL/GenBank/DDBJ databases">
        <authorList>
            <consortium name="DOE Joint Genome Institute"/>
            <person name="Ahrendt S."/>
            <person name="Riley R."/>
            <person name="Andreopoulos W."/>
            <person name="Labutti K."/>
            <person name="Pangilinan J."/>
            <person name="Ruiz-Duenas F.J."/>
            <person name="Barrasa J.M."/>
            <person name="Sanchez-Garcia M."/>
            <person name="Camarero S."/>
            <person name="Miyauchi S."/>
            <person name="Serrano A."/>
            <person name="Linde D."/>
            <person name="Babiker R."/>
            <person name="Drula E."/>
            <person name="Ayuso-Fernandez I."/>
            <person name="Pacheco R."/>
            <person name="Padilla G."/>
            <person name="Ferreira P."/>
            <person name="Barriuso J."/>
            <person name="Kellner H."/>
            <person name="Castanera R."/>
            <person name="Alfaro M."/>
            <person name="Ramirez L."/>
            <person name="Pisabarro A.G."/>
            <person name="Kuo A."/>
            <person name="Tritt A."/>
            <person name="Lipzen A."/>
            <person name="He G."/>
            <person name="Yan M."/>
            <person name="Ng V."/>
            <person name="Cullen D."/>
            <person name="Martin F."/>
            <person name="Rosso M.-N."/>
            <person name="Henrissat B."/>
            <person name="Hibbett D."/>
            <person name="Martinez A.T."/>
            <person name="Grigoriev I.V."/>
        </authorList>
    </citation>
    <scope>NUCLEOTIDE SEQUENCE</scope>
    <source>
        <strain evidence="2">AH 40177</strain>
    </source>
</reference>
<evidence type="ECO:0000313" key="3">
    <source>
        <dbReference type="Proteomes" id="UP000772434"/>
    </source>
</evidence>
<feature type="compositionally biased region" description="Pro residues" evidence="1">
    <location>
        <begin position="1120"/>
        <end position="1133"/>
    </location>
</feature>
<feature type="compositionally biased region" description="Low complexity" evidence="1">
    <location>
        <begin position="682"/>
        <end position="697"/>
    </location>
</feature>
<feature type="compositionally biased region" description="Acidic residues" evidence="1">
    <location>
        <begin position="106"/>
        <end position="141"/>
    </location>
</feature>
<feature type="compositionally biased region" description="Polar residues" evidence="1">
    <location>
        <begin position="1048"/>
        <end position="1059"/>
    </location>
</feature>
<feature type="compositionally biased region" description="Polar residues" evidence="1">
    <location>
        <begin position="1022"/>
        <end position="1035"/>
    </location>
</feature>
<feature type="compositionally biased region" description="Low complexity" evidence="1">
    <location>
        <begin position="786"/>
        <end position="801"/>
    </location>
</feature>
<feature type="region of interest" description="Disordered" evidence="1">
    <location>
        <begin position="940"/>
        <end position="1272"/>
    </location>
</feature>
<feature type="compositionally biased region" description="Polar residues" evidence="1">
    <location>
        <begin position="607"/>
        <end position="617"/>
    </location>
</feature>
<feature type="compositionally biased region" description="Polar residues" evidence="1">
    <location>
        <begin position="145"/>
        <end position="157"/>
    </location>
</feature>
<feature type="compositionally biased region" description="Polar residues" evidence="1">
    <location>
        <begin position="1172"/>
        <end position="1215"/>
    </location>
</feature>
<feature type="compositionally biased region" description="Pro residues" evidence="1">
    <location>
        <begin position="651"/>
        <end position="660"/>
    </location>
</feature>
<feature type="compositionally biased region" description="Polar residues" evidence="1">
    <location>
        <begin position="15"/>
        <end position="26"/>
    </location>
</feature>
<feature type="compositionally biased region" description="Polar residues" evidence="1">
    <location>
        <begin position="198"/>
        <end position="210"/>
    </location>
</feature>
<feature type="compositionally biased region" description="Low complexity" evidence="1">
    <location>
        <begin position="1160"/>
        <end position="1171"/>
    </location>
</feature>
<comment type="caution">
    <text evidence="2">The sequence shown here is derived from an EMBL/GenBank/DDBJ whole genome shotgun (WGS) entry which is preliminary data.</text>
</comment>
<gene>
    <name evidence="2" type="ORF">BDP27DRAFT_1397264</name>
</gene>
<feature type="compositionally biased region" description="Basic and acidic residues" evidence="1">
    <location>
        <begin position="231"/>
        <end position="243"/>
    </location>
</feature>
<feature type="compositionally biased region" description="Low complexity" evidence="1">
    <location>
        <begin position="1244"/>
        <end position="1272"/>
    </location>
</feature>
<dbReference type="OrthoDB" id="3262497at2759"/>
<feature type="region of interest" description="Disordered" evidence="1">
    <location>
        <begin position="86"/>
        <end position="243"/>
    </location>
</feature>
<feature type="compositionally biased region" description="Low complexity" evidence="1">
    <location>
        <begin position="719"/>
        <end position="735"/>
    </location>
</feature>
<feature type="region of interest" description="Disordered" evidence="1">
    <location>
        <begin position="448"/>
        <end position="735"/>
    </location>
</feature>
<feature type="region of interest" description="Disordered" evidence="1">
    <location>
        <begin position="1"/>
        <end position="65"/>
    </location>
</feature>
<feature type="compositionally biased region" description="Polar residues" evidence="1">
    <location>
        <begin position="699"/>
        <end position="718"/>
    </location>
</feature>
<keyword evidence="3" id="KW-1185">Reference proteome</keyword>
<feature type="compositionally biased region" description="Polar residues" evidence="1">
    <location>
        <begin position="762"/>
        <end position="774"/>
    </location>
</feature>
<sequence length="1284" mass="135039">MDNPWANAWEEPESNKTSTLVSSVPATNWKKPAENETDIALPSWSSGPAVTWNEPSDDAPSLWESANATEPALISSSSAKSLSWTSSYESMSAHFEDSTTVQGTETYEELAEESVEEEELGEVEHDEENEEDAEQAPDEIVDPWTPSQSTFPATSIDSVLVDRPPLSPPPAPGTPDAFEFGTFESNSSTVESSAGEDTWTSAVITTNSAWGETWAKETEINQEPEEERLDEWERAKREKERMDRVVPPEFLASILQTLDEISDDLWAPAKPTKKDGDLPSLTEPPREDDPKVDATQKASHDEGTDLSEEVTVVEGQEQEITDVEDVAKDVTVVDVSKASEGQPKSDHQDASDGWKELEVEDSFNRWKGGIDAVEGLTLLCETITPPLPPLSALPALSFKPNSSSQTSLSKRSSEAIRLTRSTMIATSGPLGMYLRTKGSIEWEVAVKARPEKTSEEEREETVPVGWRILPKEDEKKKVDAPEMKRKGTGILSSFFGRSAQTPPAEPQEAKEATPRPSSNFTSPRASTDSSGSKPETKIESSSVRITTNPVSAPVPSTSPTNPTSPLSTYGDGGSVDLFQDSPPIPPNAPSAVSRFLNRFSRARPSHSRQNSNTSLALSTDDLEFLGDIVPSATDDHSDMAGLQDMIGSAPLPAPLLPPPRITTQSSSTRSSTDDGNTGASWPSTLFSSSGSISTPLPAHSSQIPATENTSPYNHRSPTPSSFISPPVSRSSSPGLDMLAVSGSSAAASRASVMGTATGLLKPSSTLLNPRSGASTMKKPVPVAIMSSSGSSSKSSLNSFSFLPPPPSIRPQSSPSSLLIDDEPPSAAMPAPAPSTLSDFDEDEFSDFHSGTPSQAPFSAAPLFSSSSAHSLFSAGSSAFNGPDSANIPNSSSVLSAEYKERDYSDPLNTSVSSVASANSTDTILLSGDINHFRDFSDPFSDLASPAPRETLRTPSPPAPPAKSPGKVATRNVFASSSVGSADPTRIIRKVSTNKKTTGGSGVGGRVAPGRLNLPPPVAASAYSRNWGTGQGSIPSADSVDAPLGLSASEPNLATMSSSPPSSPKAHQRRVSKEAHQRTRSLVEDAAANGRKWPSPASDAVATGRYGGPGYGAYGFGTAPPLSPLPPILSPPPESSSDQQQKDKDFFGLGTFGDDDDDDVPLATLAAAPNPNVSLTSGSTFALQQARSRAGTPSSFQLGSLDSTFPGTNGTPSRNGTLPPVPLSNPLSNPRPTHQSASLMGFAGFGSTSTTPSSSTSATTNSASSTATRAAGGLSAQDLSFFEGL</sequence>
<proteinExistence type="predicted"/>
<feature type="compositionally biased region" description="Basic and acidic residues" evidence="1">
    <location>
        <begin position="343"/>
        <end position="355"/>
    </location>
</feature>
<accession>A0A9P5UGZ2</accession>
<feature type="region of interest" description="Disordered" evidence="1">
    <location>
        <begin position="265"/>
        <end position="355"/>
    </location>
</feature>
<feature type="compositionally biased region" description="Basic and acidic residues" evidence="1">
    <location>
        <begin position="469"/>
        <end position="485"/>
    </location>
</feature>
<dbReference type="EMBL" id="JADNRY010000002">
    <property type="protein sequence ID" value="KAF9078198.1"/>
    <property type="molecule type" value="Genomic_DNA"/>
</dbReference>
<name>A0A9P5UGZ2_9AGAR</name>
<feature type="compositionally biased region" description="Basic and acidic residues" evidence="1">
    <location>
        <begin position="284"/>
        <end position="303"/>
    </location>
</feature>
<evidence type="ECO:0000313" key="2">
    <source>
        <dbReference type="EMBL" id="KAF9078198.1"/>
    </source>
</evidence>
<feature type="compositionally biased region" description="Basic and acidic residues" evidence="1">
    <location>
        <begin position="1070"/>
        <end position="1082"/>
    </location>
</feature>
<protein>
    <submittedName>
        <fullName evidence="2">Uncharacterized protein</fullName>
    </submittedName>
</protein>
<evidence type="ECO:0000256" key="1">
    <source>
        <dbReference type="SAM" id="MobiDB-lite"/>
    </source>
</evidence>
<feature type="region of interest" description="Disordered" evidence="1">
    <location>
        <begin position="760"/>
        <end position="853"/>
    </location>
</feature>
<feature type="compositionally biased region" description="Low complexity" evidence="1">
    <location>
        <begin position="546"/>
        <end position="568"/>
    </location>
</feature>